<proteinExistence type="predicted"/>
<dbReference type="NCBIfam" id="TIGR00550">
    <property type="entry name" value="nadA"/>
    <property type="match status" value="1"/>
</dbReference>
<sequence>MTIAEIQQEILRMKKEQDICILAHAYQGQEILEVADYTGDSYGLSVQASKRDCSGVIMCGVRFMAETCKILSPKKRVWLANPVAGCPMAEQLDLEGLRELKAQYPDYAVVAYINTTSELKTECDVCVTSSSAVEICKKLEQDKILFIPDPNLGHYVAEKLPEKTFAFYKGGCPRHIVVSAKDVEKARAAHSDALFLVHPECRQEVVEQADYVGSTTGIMEFAKKSEHKEFIIGTENSIVEHLQFECPDKKFYPVAVQLTCMNMKVTTLMDIYNCLKGQGGEEIFLPENIMEGAGRCIHRMVELGG</sequence>
<evidence type="ECO:0000256" key="13">
    <source>
        <dbReference type="NCBIfam" id="TIGR00550"/>
    </source>
</evidence>
<keyword evidence="9" id="KW-0408">Iron</keyword>
<dbReference type="NCBIfam" id="NF006878">
    <property type="entry name" value="PRK09375.1-2"/>
    <property type="match status" value="1"/>
</dbReference>
<comment type="catalytic activity">
    <reaction evidence="11">
        <text>iminosuccinate + dihydroxyacetone phosphate = quinolinate + phosphate + 2 H2O + H(+)</text>
        <dbReference type="Rhea" id="RHEA:25888"/>
        <dbReference type="ChEBI" id="CHEBI:15377"/>
        <dbReference type="ChEBI" id="CHEBI:15378"/>
        <dbReference type="ChEBI" id="CHEBI:29959"/>
        <dbReference type="ChEBI" id="CHEBI:43474"/>
        <dbReference type="ChEBI" id="CHEBI:57642"/>
        <dbReference type="ChEBI" id="CHEBI:77875"/>
        <dbReference type="EC" id="2.5.1.72"/>
    </reaction>
    <physiologicalReaction direction="left-to-right" evidence="11">
        <dbReference type="Rhea" id="RHEA:25889"/>
    </physiologicalReaction>
</comment>
<dbReference type="EC" id="2.5.1.72" evidence="4 13"/>
<evidence type="ECO:0000256" key="4">
    <source>
        <dbReference type="ARBA" id="ARBA00012669"/>
    </source>
</evidence>
<keyword evidence="7 14" id="KW-0808">Transferase</keyword>
<gene>
    <name evidence="14" type="primary">nadA</name>
    <name evidence="14" type="ORF">ERS852476_00943</name>
</gene>
<dbReference type="UniPathway" id="UPA00253">
    <property type="reaction ID" value="UER00327"/>
</dbReference>
<dbReference type="AlphaFoldDB" id="A0A173ZCA2"/>
<dbReference type="InterPro" id="IPR036094">
    <property type="entry name" value="NadA_sf"/>
</dbReference>
<organism evidence="14 15">
    <name type="scientific">Blautia obeum</name>
    <dbReference type="NCBI Taxonomy" id="40520"/>
    <lineage>
        <taxon>Bacteria</taxon>
        <taxon>Bacillati</taxon>
        <taxon>Bacillota</taxon>
        <taxon>Clostridia</taxon>
        <taxon>Lachnospirales</taxon>
        <taxon>Lachnospiraceae</taxon>
        <taxon>Blautia</taxon>
    </lineage>
</organism>
<dbReference type="InterPro" id="IPR003473">
    <property type="entry name" value="NadA"/>
</dbReference>
<protein>
    <recommendedName>
        <fullName evidence="12 13">Quinolinate synthase</fullName>
        <ecNumber evidence="4 13">2.5.1.72</ecNumber>
    </recommendedName>
</protein>
<dbReference type="Pfam" id="PF02445">
    <property type="entry name" value="NadA"/>
    <property type="match status" value="1"/>
</dbReference>
<evidence type="ECO:0000256" key="5">
    <source>
        <dbReference type="ARBA" id="ARBA00022485"/>
    </source>
</evidence>
<evidence type="ECO:0000256" key="6">
    <source>
        <dbReference type="ARBA" id="ARBA00022642"/>
    </source>
</evidence>
<dbReference type="GO" id="GO:0008987">
    <property type="term" value="F:quinolinate synthetase A activity"/>
    <property type="evidence" value="ECO:0007669"/>
    <property type="project" value="UniProtKB-UniRule"/>
</dbReference>
<comment type="cofactor">
    <cofactor evidence="1">
        <name>[4Fe-4S] cluster</name>
        <dbReference type="ChEBI" id="CHEBI:49883"/>
    </cofactor>
</comment>
<keyword evidence="8" id="KW-0479">Metal-binding</keyword>
<reference evidence="14 15" key="1">
    <citation type="submission" date="2015-09" db="EMBL/GenBank/DDBJ databases">
        <authorList>
            <consortium name="Pathogen Informatics"/>
        </authorList>
    </citation>
    <scope>NUCLEOTIDE SEQUENCE [LARGE SCALE GENOMIC DNA]</scope>
    <source>
        <strain evidence="14 15">2789STDY5834861</strain>
    </source>
</reference>
<dbReference type="FunFam" id="3.40.50.10800:FF:000001">
    <property type="entry name" value="Quinolinate synthase A"/>
    <property type="match status" value="1"/>
</dbReference>
<evidence type="ECO:0000256" key="8">
    <source>
        <dbReference type="ARBA" id="ARBA00022723"/>
    </source>
</evidence>
<dbReference type="PANTHER" id="PTHR30573:SF0">
    <property type="entry name" value="QUINOLINATE SYNTHASE, CHLOROPLASTIC"/>
    <property type="match status" value="1"/>
</dbReference>
<dbReference type="GO" id="GO:0046872">
    <property type="term" value="F:metal ion binding"/>
    <property type="evidence" value="ECO:0007669"/>
    <property type="project" value="UniProtKB-KW"/>
</dbReference>
<evidence type="ECO:0000256" key="10">
    <source>
        <dbReference type="ARBA" id="ARBA00023014"/>
    </source>
</evidence>
<dbReference type="Proteomes" id="UP000095645">
    <property type="component" value="Unassembled WGS sequence"/>
</dbReference>
<evidence type="ECO:0000313" key="15">
    <source>
        <dbReference type="Proteomes" id="UP000095645"/>
    </source>
</evidence>
<comment type="pathway">
    <text evidence="3">Cofactor biosynthesis; NAD(+) biosynthesis; quinolinate from iminoaspartate: step 1/1.</text>
</comment>
<evidence type="ECO:0000256" key="11">
    <source>
        <dbReference type="ARBA" id="ARBA00050125"/>
    </source>
</evidence>
<dbReference type="PANTHER" id="PTHR30573">
    <property type="entry name" value="QUINOLINATE SYNTHETASE A"/>
    <property type="match status" value="1"/>
</dbReference>
<dbReference type="SUPFAM" id="SSF142754">
    <property type="entry name" value="NadA-like"/>
    <property type="match status" value="1"/>
</dbReference>
<dbReference type="GO" id="GO:0051539">
    <property type="term" value="F:4 iron, 4 sulfur cluster binding"/>
    <property type="evidence" value="ECO:0007669"/>
    <property type="project" value="UniProtKB-KW"/>
</dbReference>
<keyword evidence="5" id="KW-0004">4Fe-4S</keyword>
<evidence type="ECO:0000256" key="2">
    <source>
        <dbReference type="ARBA" id="ARBA00003791"/>
    </source>
</evidence>
<evidence type="ECO:0000256" key="9">
    <source>
        <dbReference type="ARBA" id="ARBA00023004"/>
    </source>
</evidence>
<accession>A0A173ZCA2</accession>
<evidence type="ECO:0000256" key="7">
    <source>
        <dbReference type="ARBA" id="ARBA00022679"/>
    </source>
</evidence>
<dbReference type="RefSeq" id="WP_055057603.1">
    <property type="nucleotide sequence ID" value="NZ_CYZP01000006.1"/>
</dbReference>
<evidence type="ECO:0000256" key="12">
    <source>
        <dbReference type="ARBA" id="ARBA00073059"/>
    </source>
</evidence>
<name>A0A173ZCA2_9FIRM</name>
<keyword evidence="10" id="KW-0411">Iron-sulfur</keyword>
<keyword evidence="6" id="KW-0662">Pyridine nucleotide biosynthesis</keyword>
<dbReference type="GO" id="GO:0034628">
    <property type="term" value="P:'de novo' NAD+ biosynthetic process from L-aspartate"/>
    <property type="evidence" value="ECO:0007669"/>
    <property type="project" value="TreeGrafter"/>
</dbReference>
<dbReference type="Gene3D" id="3.40.50.10800">
    <property type="entry name" value="NadA-like"/>
    <property type="match status" value="3"/>
</dbReference>
<evidence type="ECO:0000256" key="1">
    <source>
        <dbReference type="ARBA" id="ARBA00001966"/>
    </source>
</evidence>
<evidence type="ECO:0000256" key="3">
    <source>
        <dbReference type="ARBA" id="ARBA00005065"/>
    </source>
</evidence>
<dbReference type="EMBL" id="CYZP01000006">
    <property type="protein sequence ID" value="CUN73874.1"/>
    <property type="molecule type" value="Genomic_DNA"/>
</dbReference>
<evidence type="ECO:0000313" key="14">
    <source>
        <dbReference type="EMBL" id="CUN73874.1"/>
    </source>
</evidence>
<comment type="function">
    <text evidence="2">Catalyzes the condensation of iminoaspartate with dihydroxyacetone phosphate to form quinolinate.</text>
</comment>